<evidence type="ECO:0000259" key="1">
    <source>
        <dbReference type="Pfam" id="PF10105"/>
    </source>
</evidence>
<dbReference type="EMBL" id="DVFI01000120">
    <property type="protein sequence ID" value="HIQ63637.1"/>
    <property type="molecule type" value="Genomic_DNA"/>
</dbReference>
<evidence type="ECO:0000313" key="3">
    <source>
        <dbReference type="Proteomes" id="UP000886819"/>
    </source>
</evidence>
<reference evidence="2" key="1">
    <citation type="submission" date="2020-10" db="EMBL/GenBank/DDBJ databases">
        <authorList>
            <person name="Gilroy R."/>
        </authorList>
    </citation>
    <scope>NUCLEOTIDE SEQUENCE</scope>
    <source>
        <strain evidence="2">ChiHile30-977</strain>
    </source>
</reference>
<sequence length="229" mass="25059">MRMIVAFEKTERVRHIGHLDMQRAMQRALRRSGLPVRYSQGFNPHAVLSFASPLPVGVGGAEELMDVALESDVGEAAFAEALTAALPPSLPLRAVRAVDDRFPALMAQLRTAEYEAVFLPCEEARAMARAVPALLGRQSIPAVRRTKSGEKPCDIRPMLHALAAGETPSEIRFTLRVSLTERETLKPDLLLSTLATQAGVALPAYRLRRLRLYGETDHGPKGLLEMCGP</sequence>
<comment type="caution">
    <text evidence="2">The sequence shown here is derived from an EMBL/GenBank/DDBJ whole genome shotgun (WGS) entry which is preliminary data.</text>
</comment>
<dbReference type="AlphaFoldDB" id="A0A9D1CJD0"/>
<gene>
    <name evidence="2" type="ORF">IAA66_08665</name>
</gene>
<name>A0A9D1CJD0_9FIRM</name>
<accession>A0A9D1CJD0</accession>
<dbReference type="NCBIfam" id="TIGR03936">
    <property type="entry name" value="sam_1_link_chp"/>
    <property type="match status" value="1"/>
</dbReference>
<reference evidence="2" key="2">
    <citation type="journal article" date="2021" name="PeerJ">
        <title>Extensive microbial diversity within the chicken gut microbiome revealed by metagenomics and culture.</title>
        <authorList>
            <person name="Gilroy R."/>
            <person name="Ravi A."/>
            <person name="Getino M."/>
            <person name="Pursley I."/>
            <person name="Horton D.L."/>
            <person name="Alikhan N.F."/>
            <person name="Baker D."/>
            <person name="Gharbi K."/>
            <person name="Hall N."/>
            <person name="Watson M."/>
            <person name="Adriaenssens E.M."/>
            <person name="Foster-Nyarko E."/>
            <person name="Jarju S."/>
            <person name="Secka A."/>
            <person name="Antonio M."/>
            <person name="Oren A."/>
            <person name="Chaudhuri R.R."/>
            <person name="La Ragione R."/>
            <person name="Hildebrand F."/>
            <person name="Pallen M.J."/>
        </authorList>
    </citation>
    <scope>NUCLEOTIDE SEQUENCE</scope>
    <source>
        <strain evidence="2">ChiHile30-977</strain>
    </source>
</reference>
<feature type="domain" description="DUF2344" evidence="1">
    <location>
        <begin position="2"/>
        <end position="187"/>
    </location>
</feature>
<proteinExistence type="predicted"/>
<dbReference type="Pfam" id="PF10105">
    <property type="entry name" value="DUF2344"/>
    <property type="match status" value="1"/>
</dbReference>
<evidence type="ECO:0000313" key="2">
    <source>
        <dbReference type="EMBL" id="HIQ63637.1"/>
    </source>
</evidence>
<protein>
    <submittedName>
        <fullName evidence="2">DUF2344 domain-containing protein</fullName>
    </submittedName>
</protein>
<dbReference type="Proteomes" id="UP000886819">
    <property type="component" value="Unassembled WGS sequence"/>
</dbReference>
<dbReference type="InterPro" id="IPR018768">
    <property type="entry name" value="DUF2344"/>
</dbReference>
<organism evidence="2 3">
    <name type="scientific">Candidatus Avichristensenella intestinipullorum</name>
    <dbReference type="NCBI Taxonomy" id="2840693"/>
    <lineage>
        <taxon>Bacteria</taxon>
        <taxon>Bacillati</taxon>
        <taxon>Bacillota</taxon>
        <taxon>Clostridia</taxon>
        <taxon>Candidatus Avichristensenella</taxon>
    </lineage>
</organism>